<evidence type="ECO:0000256" key="2">
    <source>
        <dbReference type="ARBA" id="ARBA00022692"/>
    </source>
</evidence>
<evidence type="ECO:0000313" key="7">
    <source>
        <dbReference type="EMBL" id="OXA77569.1"/>
    </source>
</evidence>
<keyword evidence="2 5" id="KW-0812">Transmembrane</keyword>
<keyword evidence="4 5" id="KW-0472">Membrane</keyword>
<gene>
    <name evidence="7" type="ORF">B0A65_16060</name>
</gene>
<feature type="transmembrane region" description="Helical" evidence="5">
    <location>
        <begin position="292"/>
        <end position="312"/>
    </location>
</feature>
<dbReference type="EMBL" id="MUGV01000026">
    <property type="protein sequence ID" value="OXA77569.1"/>
    <property type="molecule type" value="Genomic_DNA"/>
</dbReference>
<feature type="transmembrane region" description="Helical" evidence="5">
    <location>
        <begin position="158"/>
        <end position="186"/>
    </location>
</feature>
<reference evidence="7 8" key="1">
    <citation type="submission" date="2016-11" db="EMBL/GenBank/DDBJ databases">
        <title>Whole genomes of Flavobacteriaceae.</title>
        <authorList>
            <person name="Stine C."/>
            <person name="Li C."/>
            <person name="Tadesse D."/>
        </authorList>
    </citation>
    <scope>NUCLEOTIDE SEQUENCE [LARGE SCALE GENOMIC DNA]</scope>
    <source>
        <strain evidence="7 8">DSM 15937</strain>
    </source>
</reference>
<evidence type="ECO:0000313" key="8">
    <source>
        <dbReference type="Proteomes" id="UP000198382"/>
    </source>
</evidence>
<feature type="domain" description="O-antigen ligase-related" evidence="6">
    <location>
        <begin position="158"/>
        <end position="308"/>
    </location>
</feature>
<feature type="transmembrane region" description="Helical" evidence="5">
    <location>
        <begin position="28"/>
        <end position="44"/>
    </location>
</feature>
<feature type="transmembrane region" description="Helical" evidence="5">
    <location>
        <begin position="103"/>
        <end position="118"/>
    </location>
</feature>
<keyword evidence="3 5" id="KW-1133">Transmembrane helix</keyword>
<feature type="transmembrane region" description="Helical" evidence="5">
    <location>
        <begin position="51"/>
        <end position="68"/>
    </location>
</feature>
<feature type="transmembrane region" description="Helical" evidence="5">
    <location>
        <begin position="324"/>
        <end position="347"/>
    </location>
</feature>
<comment type="caution">
    <text evidence="7">The sequence shown here is derived from an EMBL/GenBank/DDBJ whole genome shotgun (WGS) entry which is preliminary data.</text>
</comment>
<feature type="transmembrane region" description="Helical" evidence="5">
    <location>
        <begin position="74"/>
        <end position="91"/>
    </location>
</feature>
<name>A0ABX4BNL5_FLAFR</name>
<feature type="transmembrane region" description="Helical" evidence="5">
    <location>
        <begin position="192"/>
        <end position="212"/>
    </location>
</feature>
<sequence length="359" mass="41861">MIIPIIQFLEFYLSGAKDVLTYTVENSFIPYVNIIVFISIIYKSKFDKRQLFLLLVFVYYSIFFKNSFANNASYMINIIITCSLLLFFTNCQIEKLSKKQEKILICFSICLISLYYLYSSERFYEDRFYLVGFIIPHQFSYYCAFLLYYFISKKKFIISVFIGLAGIYVGVRSGFLAILISLLSYFRTINTGRMASVTIKILFSFVILYIIIGSVNNKSFEKIDTLISNTFNTNKQGQDEYTASRSIIWFNMFEEVKGDGFSFNNIIGRGPRSSYEFNNKKIGVAIWMHNDILDILFSLGIFGLCIYVYSFYKYLTTYRDIISVLLFLILIFTNGFFTYSPLTLIVLHRLAQNNSIKNA</sequence>
<evidence type="ECO:0000256" key="4">
    <source>
        <dbReference type="ARBA" id="ARBA00023136"/>
    </source>
</evidence>
<dbReference type="InterPro" id="IPR007016">
    <property type="entry name" value="O-antigen_ligase-rel_domated"/>
</dbReference>
<evidence type="ECO:0000256" key="3">
    <source>
        <dbReference type="ARBA" id="ARBA00022989"/>
    </source>
</evidence>
<protein>
    <recommendedName>
        <fullName evidence="6">O-antigen ligase-related domain-containing protein</fullName>
    </recommendedName>
</protein>
<organism evidence="7 8">
    <name type="scientific">Flavobacterium frigidimaris</name>
    <dbReference type="NCBI Taxonomy" id="262320"/>
    <lineage>
        <taxon>Bacteria</taxon>
        <taxon>Pseudomonadati</taxon>
        <taxon>Bacteroidota</taxon>
        <taxon>Flavobacteriia</taxon>
        <taxon>Flavobacteriales</taxon>
        <taxon>Flavobacteriaceae</taxon>
        <taxon>Flavobacterium</taxon>
    </lineage>
</organism>
<dbReference type="Proteomes" id="UP000198382">
    <property type="component" value="Unassembled WGS sequence"/>
</dbReference>
<feature type="transmembrane region" description="Helical" evidence="5">
    <location>
        <begin position="130"/>
        <end position="151"/>
    </location>
</feature>
<evidence type="ECO:0000259" key="6">
    <source>
        <dbReference type="Pfam" id="PF04932"/>
    </source>
</evidence>
<evidence type="ECO:0000256" key="1">
    <source>
        <dbReference type="ARBA" id="ARBA00004141"/>
    </source>
</evidence>
<keyword evidence="8" id="KW-1185">Reference proteome</keyword>
<evidence type="ECO:0000256" key="5">
    <source>
        <dbReference type="SAM" id="Phobius"/>
    </source>
</evidence>
<comment type="subcellular location">
    <subcellularLocation>
        <location evidence="1">Membrane</location>
        <topology evidence="1">Multi-pass membrane protein</topology>
    </subcellularLocation>
</comment>
<accession>A0ABX4BNL5</accession>
<proteinExistence type="predicted"/>
<dbReference type="Pfam" id="PF04932">
    <property type="entry name" value="Wzy_C"/>
    <property type="match status" value="1"/>
</dbReference>